<organism evidence="1 2">
    <name type="scientific">Clostridium neonatale</name>
    <dbReference type="NCBI Taxonomy" id="137838"/>
    <lineage>
        <taxon>Bacteria</taxon>
        <taxon>Bacillati</taxon>
        <taxon>Bacillota</taxon>
        <taxon>Clostridia</taxon>
        <taxon>Eubacteriales</taxon>
        <taxon>Clostridiaceae</taxon>
        <taxon>Clostridium</taxon>
    </lineage>
</organism>
<dbReference type="NCBIfam" id="TIGR01725">
    <property type="entry name" value="phge_HK97_gp10"/>
    <property type="match status" value="1"/>
</dbReference>
<evidence type="ECO:0000313" key="2">
    <source>
        <dbReference type="Proteomes" id="UP000789738"/>
    </source>
</evidence>
<name>A0AA86MMI8_9CLOT</name>
<accession>A0AA86MMI8</accession>
<dbReference type="AlphaFoldDB" id="A0AA86MMI8"/>
<sequence>MANLDYSCLNNLQKKLNEMGRKGEKILGQAIEKGAEPILQEMKKTSSFSDRSERLRNGLSISKPSKEKGKKIVKIGINKDDNSEIFYGKFIEYGTTNGTRSISAKPFMRPALENKKNEAIEIAKSEIRTALDL</sequence>
<gene>
    <name evidence="1" type="ORF">CNEO_40908</name>
</gene>
<dbReference type="RefSeq" id="WP_210886459.1">
    <property type="nucleotide sequence ID" value="NZ_CAKJVE010000004.1"/>
</dbReference>
<reference evidence="1" key="1">
    <citation type="submission" date="2021-10" db="EMBL/GenBank/DDBJ databases">
        <authorList>
            <person name="Mesa V."/>
        </authorList>
    </citation>
    <scope>NUCLEOTIDE SEQUENCE</scope>
    <source>
        <strain evidence="1">CC3_PB</strain>
    </source>
</reference>
<proteinExistence type="predicted"/>
<protein>
    <submittedName>
        <fullName evidence="1">Phage protein, HK97 gp10 family</fullName>
    </submittedName>
</protein>
<dbReference type="Proteomes" id="UP000789738">
    <property type="component" value="Unassembled WGS sequence"/>
</dbReference>
<comment type="caution">
    <text evidence="1">The sequence shown here is derived from an EMBL/GenBank/DDBJ whole genome shotgun (WGS) entry which is preliminary data.</text>
</comment>
<dbReference type="EMBL" id="CAKJVE010000004">
    <property type="protein sequence ID" value="CAG9704000.1"/>
    <property type="molecule type" value="Genomic_DNA"/>
</dbReference>
<dbReference type="InterPro" id="IPR010064">
    <property type="entry name" value="HK97-gp10_tail"/>
</dbReference>
<evidence type="ECO:0000313" key="1">
    <source>
        <dbReference type="EMBL" id="CAG9704000.1"/>
    </source>
</evidence>
<dbReference type="Pfam" id="PF04883">
    <property type="entry name" value="HK97-gp10_like"/>
    <property type="match status" value="1"/>
</dbReference>